<sequence>MTASSQLKRNIKEMRHFKSFPLELFFWATALVLLATANSHEHHFTLCPLANLGFADWCPGCGIGRSISHILHGEFTESFSEHWFGFPALIIIAYRIITLITNKKYLIINT</sequence>
<keyword evidence="3" id="KW-1185">Reference proteome</keyword>
<evidence type="ECO:0000313" key="2">
    <source>
        <dbReference type="EMBL" id="GGI26875.1"/>
    </source>
</evidence>
<keyword evidence="1" id="KW-1133">Transmembrane helix</keyword>
<comment type="caution">
    <text evidence="2">The sequence shown here is derived from an EMBL/GenBank/DDBJ whole genome shotgun (WGS) entry which is preliminary data.</text>
</comment>
<accession>A0ABQ2BIG5</accession>
<dbReference type="EMBL" id="BMDJ01000006">
    <property type="protein sequence ID" value="GGI26875.1"/>
    <property type="molecule type" value="Genomic_DNA"/>
</dbReference>
<protein>
    <recommendedName>
        <fullName evidence="4">DUF2752 domain-containing protein</fullName>
    </recommendedName>
</protein>
<dbReference type="Proteomes" id="UP000645390">
    <property type="component" value="Unassembled WGS sequence"/>
</dbReference>
<name>A0ABQ2BIG5_9SPHI</name>
<evidence type="ECO:0000256" key="1">
    <source>
        <dbReference type="SAM" id="Phobius"/>
    </source>
</evidence>
<evidence type="ECO:0008006" key="4">
    <source>
        <dbReference type="Google" id="ProtNLM"/>
    </source>
</evidence>
<dbReference type="InterPro" id="IPR021215">
    <property type="entry name" value="DUF2752"/>
</dbReference>
<gene>
    <name evidence="2" type="ORF">GCM10008119_24850</name>
</gene>
<proteinExistence type="predicted"/>
<keyword evidence="1" id="KW-0812">Transmembrane</keyword>
<keyword evidence="1" id="KW-0472">Membrane</keyword>
<reference evidence="3" key="1">
    <citation type="journal article" date="2019" name="Int. J. Syst. Evol. Microbiol.">
        <title>The Global Catalogue of Microorganisms (GCM) 10K type strain sequencing project: providing services to taxonomists for standard genome sequencing and annotation.</title>
        <authorList>
            <consortium name="The Broad Institute Genomics Platform"/>
            <consortium name="The Broad Institute Genome Sequencing Center for Infectious Disease"/>
            <person name="Wu L."/>
            <person name="Ma J."/>
        </authorList>
    </citation>
    <scope>NUCLEOTIDE SEQUENCE [LARGE SCALE GENOMIC DNA]</scope>
    <source>
        <strain evidence="3">CCM 8939</strain>
    </source>
</reference>
<organism evidence="2 3">
    <name type="scientific">Pedobacter mendelii</name>
    <dbReference type="NCBI Taxonomy" id="1908240"/>
    <lineage>
        <taxon>Bacteria</taxon>
        <taxon>Pseudomonadati</taxon>
        <taxon>Bacteroidota</taxon>
        <taxon>Sphingobacteriia</taxon>
        <taxon>Sphingobacteriales</taxon>
        <taxon>Sphingobacteriaceae</taxon>
        <taxon>Pedobacter</taxon>
    </lineage>
</organism>
<feature type="transmembrane region" description="Helical" evidence="1">
    <location>
        <begin position="83"/>
        <end position="101"/>
    </location>
</feature>
<dbReference type="Pfam" id="PF10825">
    <property type="entry name" value="DUF2752"/>
    <property type="match status" value="1"/>
</dbReference>
<evidence type="ECO:0000313" key="3">
    <source>
        <dbReference type="Proteomes" id="UP000645390"/>
    </source>
</evidence>
<dbReference type="RefSeq" id="WP_378957852.1">
    <property type="nucleotide sequence ID" value="NZ_JBHSBX010000012.1"/>
</dbReference>